<reference evidence="2" key="1">
    <citation type="submission" date="2016-04" db="EMBL/GenBank/DDBJ databases">
        <authorList>
            <person name="Chen L."/>
            <person name="Zhuang W."/>
            <person name="Wang G."/>
        </authorList>
    </citation>
    <scope>NUCLEOTIDE SEQUENCE [LARGE SCALE GENOMIC DNA]</scope>
    <source>
        <strain evidence="2">17621</strain>
    </source>
</reference>
<gene>
    <name evidence="1" type="ORF">A4H97_10805</name>
</gene>
<proteinExistence type="predicted"/>
<accession>A0A1V9EFK9</accession>
<dbReference type="EMBL" id="LVXG01000034">
    <property type="protein sequence ID" value="OQP44841.1"/>
    <property type="molecule type" value="Genomic_DNA"/>
</dbReference>
<organism evidence="1 2">
    <name type="scientific">Niastella yeongjuensis</name>
    <dbReference type="NCBI Taxonomy" id="354355"/>
    <lineage>
        <taxon>Bacteria</taxon>
        <taxon>Pseudomonadati</taxon>
        <taxon>Bacteroidota</taxon>
        <taxon>Chitinophagia</taxon>
        <taxon>Chitinophagales</taxon>
        <taxon>Chitinophagaceae</taxon>
        <taxon>Niastella</taxon>
    </lineage>
</organism>
<sequence length="113" mass="13393">MIIRCKIAKGRNITPNQLYQVVAVVFNLHSQKVDYNIVNDSDTLAFHDANLFEIEDNKSDADWVLKKVSEEFYTLLPEMLAYDGFYEAFHNDDRIAREKFKIRFPDLYEKLIR</sequence>
<evidence type="ECO:0000313" key="2">
    <source>
        <dbReference type="Proteomes" id="UP000192610"/>
    </source>
</evidence>
<name>A0A1V9EFK9_9BACT</name>
<evidence type="ECO:0000313" key="1">
    <source>
        <dbReference type="EMBL" id="OQP44841.1"/>
    </source>
</evidence>
<protein>
    <submittedName>
        <fullName evidence="1">Uncharacterized protein</fullName>
    </submittedName>
</protein>
<dbReference type="STRING" id="354355.SAMN05660816_05938"/>
<dbReference type="Proteomes" id="UP000192610">
    <property type="component" value="Unassembled WGS sequence"/>
</dbReference>
<comment type="caution">
    <text evidence="1">The sequence shown here is derived from an EMBL/GenBank/DDBJ whole genome shotgun (WGS) entry which is preliminary data.</text>
</comment>
<keyword evidence="2" id="KW-1185">Reference proteome</keyword>
<dbReference type="AlphaFoldDB" id="A0A1V9EFK9"/>
<dbReference type="RefSeq" id="WP_081202894.1">
    <property type="nucleotide sequence ID" value="NZ_FOCZ01000016.1"/>
</dbReference>